<evidence type="ECO:0000313" key="3">
    <source>
        <dbReference type="Proteomes" id="UP000796761"/>
    </source>
</evidence>
<accession>A0A8K1LEK1</accession>
<sequence length="199" mass="22312">MSETFYKQPNSRIALLSLHIPTVLEQGYHGAEETLVSQIDWIVGLCEFKHANPIAHLNAITVFGMQGWTTRPAVHLPFLLQWKWTHEILQSLIQKTDDSCPPHHVKEDYETLAVVTNKTDDSCPPHHVKEDYETLAVVTNDHHDFACFDRKVPKQCEASAINSPLAEVKHGLGLQGKQQPVQPVAKTTQGSPDVSQSQH</sequence>
<proteinExistence type="predicted"/>
<protein>
    <submittedName>
        <fullName evidence="2">Uncharacterized protein</fullName>
    </submittedName>
</protein>
<gene>
    <name evidence="2" type="ORF">HGM15179_016079</name>
</gene>
<reference evidence="2" key="1">
    <citation type="submission" date="2019-04" db="EMBL/GenBank/DDBJ databases">
        <title>Genome assembly of Zosterops borbonicus 15179.</title>
        <authorList>
            <person name="Leroy T."/>
            <person name="Anselmetti Y."/>
            <person name="Tilak M.-K."/>
            <person name="Nabholz B."/>
        </authorList>
    </citation>
    <scope>NUCLEOTIDE SEQUENCE</scope>
    <source>
        <strain evidence="2">HGM_15179</strain>
        <tissue evidence="2">Muscle</tissue>
    </source>
</reference>
<comment type="caution">
    <text evidence="2">The sequence shown here is derived from an EMBL/GenBank/DDBJ whole genome shotgun (WGS) entry which is preliminary data.</text>
</comment>
<evidence type="ECO:0000256" key="1">
    <source>
        <dbReference type="SAM" id="MobiDB-lite"/>
    </source>
</evidence>
<feature type="region of interest" description="Disordered" evidence="1">
    <location>
        <begin position="173"/>
        <end position="199"/>
    </location>
</feature>
<dbReference type="EMBL" id="SWJQ01000770">
    <property type="protein sequence ID" value="TRZ11030.1"/>
    <property type="molecule type" value="Genomic_DNA"/>
</dbReference>
<evidence type="ECO:0000313" key="2">
    <source>
        <dbReference type="EMBL" id="TRZ11030.1"/>
    </source>
</evidence>
<dbReference type="Proteomes" id="UP000796761">
    <property type="component" value="Unassembled WGS sequence"/>
</dbReference>
<organism evidence="2 3">
    <name type="scientific">Zosterops borbonicus</name>
    <dbReference type="NCBI Taxonomy" id="364589"/>
    <lineage>
        <taxon>Eukaryota</taxon>
        <taxon>Metazoa</taxon>
        <taxon>Chordata</taxon>
        <taxon>Craniata</taxon>
        <taxon>Vertebrata</taxon>
        <taxon>Euteleostomi</taxon>
        <taxon>Archelosauria</taxon>
        <taxon>Archosauria</taxon>
        <taxon>Dinosauria</taxon>
        <taxon>Saurischia</taxon>
        <taxon>Theropoda</taxon>
        <taxon>Coelurosauria</taxon>
        <taxon>Aves</taxon>
        <taxon>Neognathae</taxon>
        <taxon>Neoaves</taxon>
        <taxon>Telluraves</taxon>
        <taxon>Australaves</taxon>
        <taxon>Passeriformes</taxon>
        <taxon>Sylvioidea</taxon>
        <taxon>Zosteropidae</taxon>
        <taxon>Zosterops</taxon>
    </lineage>
</organism>
<dbReference type="AlphaFoldDB" id="A0A8K1LEK1"/>
<name>A0A8K1LEK1_9PASS</name>
<feature type="compositionally biased region" description="Polar residues" evidence="1">
    <location>
        <begin position="176"/>
        <end position="199"/>
    </location>
</feature>
<keyword evidence="3" id="KW-1185">Reference proteome</keyword>